<dbReference type="SUPFAM" id="SSF48403">
    <property type="entry name" value="Ankyrin repeat"/>
    <property type="match status" value="1"/>
</dbReference>
<evidence type="ECO:0000313" key="4">
    <source>
        <dbReference type="EMBL" id="KAF5332478.1"/>
    </source>
</evidence>
<evidence type="ECO:0000256" key="2">
    <source>
        <dbReference type="PROSITE-ProRule" id="PRU00023"/>
    </source>
</evidence>
<dbReference type="PANTHER" id="PTHR10039">
    <property type="entry name" value="AMELOGENIN"/>
    <property type="match status" value="1"/>
</dbReference>
<name>A0A8H5C016_9AGAR</name>
<dbReference type="OrthoDB" id="7464126at2759"/>
<dbReference type="SMART" id="SM00248">
    <property type="entry name" value="ANK"/>
    <property type="match status" value="6"/>
</dbReference>
<dbReference type="PROSITE" id="PS50088">
    <property type="entry name" value="ANK_REPEAT"/>
    <property type="match status" value="1"/>
</dbReference>
<dbReference type="EMBL" id="JAACJK010000110">
    <property type="protein sequence ID" value="KAF5332478.1"/>
    <property type="molecule type" value="Genomic_DNA"/>
</dbReference>
<dbReference type="PANTHER" id="PTHR10039:SF16">
    <property type="entry name" value="GPI INOSITOL-DEACYLASE"/>
    <property type="match status" value="1"/>
</dbReference>
<dbReference type="Pfam" id="PF24883">
    <property type="entry name" value="NPHP3_N"/>
    <property type="match status" value="1"/>
</dbReference>
<dbReference type="Pfam" id="PF00023">
    <property type="entry name" value="Ank"/>
    <property type="match status" value="1"/>
</dbReference>
<keyword evidence="2" id="KW-0040">ANK repeat</keyword>
<accession>A0A8H5C016</accession>
<evidence type="ECO:0000259" key="3">
    <source>
        <dbReference type="Pfam" id="PF24883"/>
    </source>
</evidence>
<comment type="caution">
    <text evidence="4">The sequence shown here is derived from an EMBL/GenBank/DDBJ whole genome shotgun (WGS) entry which is preliminary data.</text>
</comment>
<reference evidence="4 5" key="1">
    <citation type="journal article" date="2020" name="ISME J.">
        <title>Uncovering the hidden diversity of litter-decomposition mechanisms in mushroom-forming fungi.</title>
        <authorList>
            <person name="Floudas D."/>
            <person name="Bentzer J."/>
            <person name="Ahren D."/>
            <person name="Johansson T."/>
            <person name="Persson P."/>
            <person name="Tunlid A."/>
        </authorList>
    </citation>
    <scope>NUCLEOTIDE SEQUENCE [LARGE SCALE GENOMIC DNA]</scope>
    <source>
        <strain evidence="4 5">CBS 175.51</strain>
    </source>
</reference>
<feature type="domain" description="Nephrocystin 3-like N-terminal" evidence="3">
    <location>
        <begin position="83"/>
        <end position="240"/>
    </location>
</feature>
<dbReference type="InterPro" id="IPR002110">
    <property type="entry name" value="Ankyrin_rpt"/>
</dbReference>
<feature type="repeat" description="ANK" evidence="2">
    <location>
        <begin position="572"/>
        <end position="604"/>
    </location>
</feature>
<dbReference type="Proteomes" id="UP000541558">
    <property type="component" value="Unassembled WGS sequence"/>
</dbReference>
<dbReference type="SUPFAM" id="SSF52540">
    <property type="entry name" value="P-loop containing nucleoside triphosphate hydrolases"/>
    <property type="match status" value="1"/>
</dbReference>
<proteinExistence type="predicted"/>
<dbReference type="Gene3D" id="1.25.40.20">
    <property type="entry name" value="Ankyrin repeat-containing domain"/>
    <property type="match status" value="2"/>
</dbReference>
<gene>
    <name evidence="4" type="ORF">D9611_005339</name>
</gene>
<dbReference type="InterPro" id="IPR036770">
    <property type="entry name" value="Ankyrin_rpt-contain_sf"/>
</dbReference>
<keyword evidence="5" id="KW-1185">Reference proteome</keyword>
<dbReference type="Gene3D" id="3.40.50.300">
    <property type="entry name" value="P-loop containing nucleotide triphosphate hydrolases"/>
    <property type="match status" value="1"/>
</dbReference>
<dbReference type="InterPro" id="IPR056884">
    <property type="entry name" value="NPHP3-like_N"/>
</dbReference>
<dbReference type="InterPro" id="IPR027417">
    <property type="entry name" value="P-loop_NTPase"/>
</dbReference>
<protein>
    <recommendedName>
        <fullName evidence="3">Nephrocystin 3-like N-terminal domain-containing protein</fullName>
    </recommendedName>
</protein>
<sequence>MDPALQVARDRTHVDQNGPQFFSGASHVTARDITVQNAGRDMIFVNPAPIRGPEASIEEVTAWLKGANFRAIYRVSLETRMDDTGNWFIATFEFGEFVRQKGTVVWATGLPGSGKTILASISIEYLDEIFSGRTDVAILYAFLRYSEKPTLLQIIAGLLTQLVSCHNIALAHLLPAYKRAKTHRDELSCSEAVNLLRGSLGLFSETFIVIDGLDEVDDATKDGLLRVLIPLNVHILFTCRPLELFMNHHTPWALHIPVQAQTTDIEIYVAERIKESTTLTSILSERPDIEERFTALIKEKSKGMFLLARLQMELVLERCATIVSLLEALETLPAGINDMYQLTMHRISSLSKEKVSIAHRAFLWILHARGELSAEDLQHALTFSYEAKEFVEDNSVSTPVILSICSGLVTVEDRPYWKGERKVIRFIRCVVSTSILRYHLIWEIDYSTQEFMKGLTFSHLPDPHDLLAVTSVACVETNMAMIIAALKSAEGSRGNENLPLVHYALRNWGAHAKICDDRRSLSPFILSFLSNYAIVRYITGFEVSAPGLSLAATYGLANLISSRTLPYSPTPCTTTPFHLAAHYGHIAALRALLKSYSGVHVRDEYSRTPLHHCFSISSYMEPEVTWQLLNLSPSDTWRAFPGEVVDINAQDKQGRSAFFDACSRLSNSSVKFPGRILHPFTSHPGVDVHLPNSYGNTPFSEACTFQEDGVAQFLISSIPNLQIDTRDCRGKTPFMCACDSFSETLVKWFLSHHPGRCHFLHQEDDEGNIALERIVAHSSFLGGWEMAGEAEKIIRILSQYASQVRVVPWAENESLPIFEMRTSRTQQSPTVHVCLKDSHRRYEDERTSLMLLANYPAAVKYLVSENADNPEFINAQDRDGRCAIMYACFGLDPELFESNFDILSVEILTSFPSLDVHLRDRDGMSALDYALYSKNIEALKFLLDHPLWEPPAIRNAVITAAQKRNINPEALVSLLNTDLVREAFSEAGDNREDGCALETALRRRGDCEYILEDHTISGIFWDEEEGDHNRKGYPVRRTPAAIRRATIAAVNNPLTSIEQLESHFGQAEVKDAFVWNIDLRDPDTVRLINSLARRSDCYDLFHDLFGGFKRCEGYRHEACVHALIQF</sequence>
<evidence type="ECO:0000313" key="5">
    <source>
        <dbReference type="Proteomes" id="UP000541558"/>
    </source>
</evidence>
<dbReference type="AlphaFoldDB" id="A0A8H5C016"/>
<dbReference type="Pfam" id="PF12796">
    <property type="entry name" value="Ank_2"/>
    <property type="match status" value="1"/>
</dbReference>
<organism evidence="4 5">
    <name type="scientific">Ephemerocybe angulata</name>
    <dbReference type="NCBI Taxonomy" id="980116"/>
    <lineage>
        <taxon>Eukaryota</taxon>
        <taxon>Fungi</taxon>
        <taxon>Dikarya</taxon>
        <taxon>Basidiomycota</taxon>
        <taxon>Agaricomycotina</taxon>
        <taxon>Agaricomycetes</taxon>
        <taxon>Agaricomycetidae</taxon>
        <taxon>Agaricales</taxon>
        <taxon>Agaricineae</taxon>
        <taxon>Psathyrellaceae</taxon>
        <taxon>Ephemerocybe</taxon>
    </lineage>
</organism>
<evidence type="ECO:0000256" key="1">
    <source>
        <dbReference type="ARBA" id="ARBA00022737"/>
    </source>
</evidence>
<keyword evidence="1" id="KW-0677">Repeat</keyword>